<organism evidence="4 5">
    <name type="scientific">Corynebacterium cystitidis DSM 20524</name>
    <dbReference type="NCBI Taxonomy" id="1121357"/>
    <lineage>
        <taxon>Bacteria</taxon>
        <taxon>Bacillati</taxon>
        <taxon>Actinomycetota</taxon>
        <taxon>Actinomycetes</taxon>
        <taxon>Mycobacteriales</taxon>
        <taxon>Corynebacteriaceae</taxon>
        <taxon>Corynebacterium</taxon>
    </lineage>
</organism>
<evidence type="ECO:0000256" key="1">
    <source>
        <dbReference type="ARBA" id="ARBA00023125"/>
    </source>
</evidence>
<keyword evidence="5" id="KW-1185">Reference proteome</keyword>
<evidence type="ECO:0000313" key="4">
    <source>
        <dbReference type="EMBL" id="SES25267.1"/>
    </source>
</evidence>
<dbReference type="PANTHER" id="PTHR43479">
    <property type="entry name" value="ACREF/ENVCD OPERON REPRESSOR-RELATED"/>
    <property type="match status" value="1"/>
</dbReference>
<dbReference type="InterPro" id="IPR050624">
    <property type="entry name" value="HTH-type_Tx_Regulator"/>
</dbReference>
<dbReference type="InterPro" id="IPR001647">
    <property type="entry name" value="HTH_TetR"/>
</dbReference>
<dbReference type="SUPFAM" id="SSF46689">
    <property type="entry name" value="Homeodomain-like"/>
    <property type="match status" value="1"/>
</dbReference>
<dbReference type="STRING" id="1121357.SAMN05661109_02398"/>
<dbReference type="Gene3D" id="1.10.357.10">
    <property type="entry name" value="Tetracycline Repressor, domain 2"/>
    <property type="match status" value="1"/>
</dbReference>
<keyword evidence="1 2" id="KW-0238">DNA-binding</keyword>
<dbReference type="EMBL" id="FOGQ01000014">
    <property type="protein sequence ID" value="SES25267.1"/>
    <property type="molecule type" value="Genomic_DNA"/>
</dbReference>
<dbReference type="AlphaFoldDB" id="A0A1H9VV69"/>
<sequence length="110" mass="12787">MAINQRDRQYAETHQLFIDVAFKLFREKGYSSTSMNQIAVQAGFSRTALYLHFPNKPAIVLEHMRLMDDDLRHVVLSLSSDVGYTREQPQQPLRVEVTMQLSACRGMERR</sequence>
<proteinExistence type="predicted"/>
<evidence type="ECO:0000313" key="5">
    <source>
        <dbReference type="Proteomes" id="UP000198929"/>
    </source>
</evidence>
<gene>
    <name evidence="4" type="ORF">SAMN05661109_02398</name>
</gene>
<dbReference type="Proteomes" id="UP000198929">
    <property type="component" value="Unassembled WGS sequence"/>
</dbReference>
<name>A0A1H9VV69_9CORY</name>
<dbReference type="RefSeq" id="WP_231910047.1">
    <property type="nucleotide sequence ID" value="NZ_CP047199.1"/>
</dbReference>
<dbReference type="Pfam" id="PF00440">
    <property type="entry name" value="TetR_N"/>
    <property type="match status" value="1"/>
</dbReference>
<dbReference type="PROSITE" id="PS50977">
    <property type="entry name" value="HTH_TETR_2"/>
    <property type="match status" value="1"/>
</dbReference>
<protein>
    <submittedName>
        <fullName evidence="4">Transcriptional regulator, TetR family</fullName>
    </submittedName>
</protein>
<dbReference type="PRINTS" id="PR00455">
    <property type="entry name" value="HTHTETR"/>
</dbReference>
<dbReference type="GO" id="GO:0003677">
    <property type="term" value="F:DNA binding"/>
    <property type="evidence" value="ECO:0007669"/>
    <property type="project" value="UniProtKB-UniRule"/>
</dbReference>
<dbReference type="PANTHER" id="PTHR43479:SF11">
    <property type="entry name" value="ACREF_ENVCD OPERON REPRESSOR-RELATED"/>
    <property type="match status" value="1"/>
</dbReference>
<accession>A0A1H9VV69</accession>
<dbReference type="InterPro" id="IPR009057">
    <property type="entry name" value="Homeodomain-like_sf"/>
</dbReference>
<evidence type="ECO:0000259" key="3">
    <source>
        <dbReference type="PROSITE" id="PS50977"/>
    </source>
</evidence>
<feature type="DNA-binding region" description="H-T-H motif" evidence="2">
    <location>
        <begin position="34"/>
        <end position="53"/>
    </location>
</feature>
<reference evidence="5" key="1">
    <citation type="submission" date="2016-10" db="EMBL/GenBank/DDBJ databases">
        <authorList>
            <person name="Varghese N."/>
            <person name="Submissions S."/>
        </authorList>
    </citation>
    <scope>NUCLEOTIDE SEQUENCE [LARGE SCALE GENOMIC DNA]</scope>
    <source>
        <strain evidence="5">DSM 20524</strain>
    </source>
</reference>
<feature type="domain" description="HTH tetR-type" evidence="3">
    <location>
        <begin position="11"/>
        <end position="71"/>
    </location>
</feature>
<evidence type="ECO:0000256" key="2">
    <source>
        <dbReference type="PROSITE-ProRule" id="PRU00335"/>
    </source>
</evidence>